<gene>
    <name evidence="2" type="ORF">GCM10023168_20950</name>
</gene>
<sequence length="150" mass="16694">MAQRLLRSKAPARLAYVWTDGTPRVVPIGFHWNGTELVLGTPTDAPKTKALRDGAKVAVSIDTDTMPYNVLQIRGSVRTDVVDGIAPEYEAMTLRTQGEQAGRAWLENLRPISPQMTRVYITPEWVAILDFQQRFPNALERAMERAATSG</sequence>
<accession>A0ABP8KGN1</accession>
<dbReference type="Pfam" id="PF01243">
    <property type="entry name" value="PNPOx_N"/>
    <property type="match status" value="1"/>
</dbReference>
<dbReference type="Proteomes" id="UP001500945">
    <property type="component" value="Unassembled WGS sequence"/>
</dbReference>
<evidence type="ECO:0000313" key="2">
    <source>
        <dbReference type="EMBL" id="GAA4406299.1"/>
    </source>
</evidence>
<dbReference type="SUPFAM" id="SSF50475">
    <property type="entry name" value="FMN-binding split barrel"/>
    <property type="match status" value="1"/>
</dbReference>
<keyword evidence="3" id="KW-1185">Reference proteome</keyword>
<dbReference type="EMBL" id="BAABGM010000013">
    <property type="protein sequence ID" value="GAA4406299.1"/>
    <property type="molecule type" value="Genomic_DNA"/>
</dbReference>
<dbReference type="InterPro" id="IPR012349">
    <property type="entry name" value="Split_barrel_FMN-bd"/>
</dbReference>
<evidence type="ECO:0000259" key="1">
    <source>
        <dbReference type="Pfam" id="PF01243"/>
    </source>
</evidence>
<reference evidence="3" key="1">
    <citation type="journal article" date="2019" name="Int. J. Syst. Evol. Microbiol.">
        <title>The Global Catalogue of Microorganisms (GCM) 10K type strain sequencing project: providing services to taxonomists for standard genome sequencing and annotation.</title>
        <authorList>
            <consortium name="The Broad Institute Genomics Platform"/>
            <consortium name="The Broad Institute Genome Sequencing Center for Infectious Disease"/>
            <person name="Wu L."/>
            <person name="Ma J."/>
        </authorList>
    </citation>
    <scope>NUCLEOTIDE SEQUENCE [LARGE SCALE GENOMIC DNA]</scope>
    <source>
        <strain evidence="3">JCM 17809</strain>
    </source>
</reference>
<dbReference type="RefSeq" id="WP_345205497.1">
    <property type="nucleotide sequence ID" value="NZ_BAABGM010000013.1"/>
</dbReference>
<evidence type="ECO:0000313" key="3">
    <source>
        <dbReference type="Proteomes" id="UP001500945"/>
    </source>
</evidence>
<dbReference type="InterPro" id="IPR011576">
    <property type="entry name" value="Pyridox_Oxase_N"/>
</dbReference>
<comment type="caution">
    <text evidence="2">The sequence shown here is derived from an EMBL/GenBank/DDBJ whole genome shotgun (WGS) entry which is preliminary data.</text>
</comment>
<organism evidence="2 3">
    <name type="scientific">Fodinibacter luteus</name>
    <dbReference type="NCBI Taxonomy" id="552064"/>
    <lineage>
        <taxon>Bacteria</taxon>
        <taxon>Bacillati</taxon>
        <taxon>Actinomycetota</taxon>
        <taxon>Actinomycetes</taxon>
        <taxon>Micrococcales</taxon>
        <taxon>Intrasporangiaceae</taxon>
        <taxon>Fodinibacter (ex Wang et al. 2009)</taxon>
    </lineage>
</organism>
<name>A0ABP8KGN1_9MICO</name>
<feature type="domain" description="Pyridoxamine 5'-phosphate oxidase N-terminal" evidence="1">
    <location>
        <begin position="4"/>
        <end position="127"/>
    </location>
</feature>
<dbReference type="Gene3D" id="2.30.110.10">
    <property type="entry name" value="Electron Transport, Fmn-binding Protein, Chain A"/>
    <property type="match status" value="1"/>
</dbReference>
<proteinExistence type="predicted"/>
<protein>
    <recommendedName>
        <fullName evidence="1">Pyridoxamine 5'-phosphate oxidase N-terminal domain-containing protein</fullName>
    </recommendedName>
</protein>